<keyword evidence="3" id="KW-1185">Reference proteome</keyword>
<sequence>MSLRFTFLLLLICALFPAQVKRFVLIDVQDDRRYLKKDSISAVKFLDSLSQNNYFFTQLKAVKQNQNSTEIYFDKGKNFNEGWVTVSDTIAADLKLPKEFYFKNLDSLRRSINQKYIQKGYSFSRIKTKYDGLKNGSPSVKISVIPTEKRKINRFVIKGYDKLPARFVKNLEKEYKGQVYSEKNLSLINSQLQNHPYISLEKPPQTLFTKDSTEIYLFAQKKKSNTFDGVLGFGNDENEKFTLNGTLNVNLRNLFNGFETISLFWQRNPNRGQTFDLLTDIPYLFKSNLGFRNEVHIYRQESDYATVKILPGIYYHLSSREKFGIRGNFELSSVLDSLYTNAKDFSRKGVGIWYEYTKPTEIDLFLNDIWLRAETDFINTNYQTDDLKATQFRYFISGEKNLHLKGNHYLNLKAESASHIAKNSLSENEIFRIGGWNSLRGFNENSILGELYAFAGPEYRYLISNQAFFDVFAQYAFVNNKNLSNSKFYSFGTGFNFILPVGLMSFQISNGNQVGEPFTFRNTKIHWGILTRF</sequence>
<protein>
    <submittedName>
        <fullName evidence="2">Outer membrane protein/protective antigen OMA87</fullName>
    </submittedName>
</protein>
<dbReference type="EMBL" id="LT906465">
    <property type="protein sequence ID" value="SNV44154.1"/>
    <property type="molecule type" value="Genomic_DNA"/>
</dbReference>
<dbReference type="KEGG" id="ctak:4412677_01358"/>
<name>A0A239XDR8_9FLAO</name>
<evidence type="ECO:0000256" key="1">
    <source>
        <dbReference type="SAM" id="SignalP"/>
    </source>
</evidence>
<keyword evidence="1" id="KW-0732">Signal</keyword>
<dbReference type="AlphaFoldDB" id="A0A239XDR8"/>
<reference evidence="2 3" key="1">
    <citation type="submission" date="2017-06" db="EMBL/GenBank/DDBJ databases">
        <authorList>
            <consortium name="Pathogen Informatics"/>
        </authorList>
    </citation>
    <scope>NUCLEOTIDE SEQUENCE [LARGE SCALE GENOMIC DNA]</scope>
    <source>
        <strain evidence="2 3">NCTC13490</strain>
    </source>
</reference>
<proteinExistence type="predicted"/>
<dbReference type="Proteomes" id="UP000215196">
    <property type="component" value="Chromosome 1"/>
</dbReference>
<feature type="signal peptide" evidence="1">
    <location>
        <begin position="1"/>
        <end position="20"/>
    </location>
</feature>
<evidence type="ECO:0000313" key="2">
    <source>
        <dbReference type="EMBL" id="SNV44154.1"/>
    </source>
</evidence>
<accession>A0A239XDR8</accession>
<feature type="chain" id="PRO_5012308887" evidence="1">
    <location>
        <begin position="21"/>
        <end position="533"/>
    </location>
</feature>
<dbReference type="Gene3D" id="2.40.160.50">
    <property type="entry name" value="membrane protein fhac: a member of the omp85/tpsb transporter family"/>
    <property type="match status" value="1"/>
</dbReference>
<evidence type="ECO:0000313" key="3">
    <source>
        <dbReference type="Proteomes" id="UP000215196"/>
    </source>
</evidence>
<gene>
    <name evidence="2" type="ORF">SAMEA4412677_01358</name>
</gene>
<organism evidence="2 3">
    <name type="scientific">Chryseobacterium taklimakanense</name>
    <dbReference type="NCBI Taxonomy" id="536441"/>
    <lineage>
        <taxon>Bacteria</taxon>
        <taxon>Pseudomonadati</taxon>
        <taxon>Bacteroidota</taxon>
        <taxon>Flavobacteriia</taxon>
        <taxon>Flavobacteriales</taxon>
        <taxon>Weeksellaceae</taxon>
        <taxon>Chryseobacterium group</taxon>
        <taxon>Chryseobacterium</taxon>
    </lineage>
</organism>